<proteinExistence type="predicted"/>
<accession>A0A2P2KEC0</accession>
<evidence type="ECO:0000313" key="1">
    <source>
        <dbReference type="EMBL" id="MBX04085.1"/>
    </source>
</evidence>
<sequence length="37" mass="4327">MSSMPNRPHHKPNHISAWYVSPYKMVCNMLSHLDGIF</sequence>
<dbReference type="EMBL" id="GGEC01023601">
    <property type="protein sequence ID" value="MBX04085.1"/>
    <property type="molecule type" value="Transcribed_RNA"/>
</dbReference>
<organism evidence="1">
    <name type="scientific">Rhizophora mucronata</name>
    <name type="common">Asiatic mangrove</name>
    <dbReference type="NCBI Taxonomy" id="61149"/>
    <lineage>
        <taxon>Eukaryota</taxon>
        <taxon>Viridiplantae</taxon>
        <taxon>Streptophyta</taxon>
        <taxon>Embryophyta</taxon>
        <taxon>Tracheophyta</taxon>
        <taxon>Spermatophyta</taxon>
        <taxon>Magnoliopsida</taxon>
        <taxon>eudicotyledons</taxon>
        <taxon>Gunneridae</taxon>
        <taxon>Pentapetalae</taxon>
        <taxon>rosids</taxon>
        <taxon>fabids</taxon>
        <taxon>Malpighiales</taxon>
        <taxon>Rhizophoraceae</taxon>
        <taxon>Rhizophora</taxon>
    </lineage>
</organism>
<dbReference type="AlphaFoldDB" id="A0A2P2KEC0"/>
<protein>
    <submittedName>
        <fullName evidence="1">Gamma-glutamyl hydrolase</fullName>
    </submittedName>
</protein>
<dbReference type="GO" id="GO:0016787">
    <property type="term" value="F:hydrolase activity"/>
    <property type="evidence" value="ECO:0007669"/>
    <property type="project" value="UniProtKB-KW"/>
</dbReference>
<name>A0A2P2KEC0_RHIMU</name>
<reference evidence="1" key="1">
    <citation type="submission" date="2018-02" db="EMBL/GenBank/DDBJ databases">
        <title>Rhizophora mucronata_Transcriptome.</title>
        <authorList>
            <person name="Meera S.P."/>
            <person name="Sreeshan A."/>
            <person name="Augustine A."/>
        </authorList>
    </citation>
    <scope>NUCLEOTIDE SEQUENCE</scope>
    <source>
        <tissue evidence="1">Leaf</tissue>
    </source>
</reference>
<keyword evidence="1" id="KW-0378">Hydrolase</keyword>